<organism evidence="2 3">
    <name type="scientific">Triparma verrucosa</name>
    <dbReference type="NCBI Taxonomy" id="1606542"/>
    <lineage>
        <taxon>Eukaryota</taxon>
        <taxon>Sar</taxon>
        <taxon>Stramenopiles</taxon>
        <taxon>Ochrophyta</taxon>
        <taxon>Bolidophyceae</taxon>
        <taxon>Parmales</taxon>
        <taxon>Triparmaceae</taxon>
        <taxon>Triparma</taxon>
    </lineage>
</organism>
<name>A0A9W7C0C1_9STRA</name>
<feature type="compositionally biased region" description="Basic residues" evidence="1">
    <location>
        <begin position="105"/>
        <end position="135"/>
    </location>
</feature>
<dbReference type="Proteomes" id="UP001165160">
    <property type="component" value="Unassembled WGS sequence"/>
</dbReference>
<evidence type="ECO:0000313" key="2">
    <source>
        <dbReference type="EMBL" id="GMH96894.1"/>
    </source>
</evidence>
<reference evidence="3" key="1">
    <citation type="journal article" date="2023" name="Commun. Biol.">
        <title>Genome analysis of Parmales, the sister group of diatoms, reveals the evolutionary specialization of diatoms from phago-mixotrophs to photoautotrophs.</title>
        <authorList>
            <person name="Ban H."/>
            <person name="Sato S."/>
            <person name="Yoshikawa S."/>
            <person name="Yamada K."/>
            <person name="Nakamura Y."/>
            <person name="Ichinomiya M."/>
            <person name="Sato N."/>
            <person name="Blanc-Mathieu R."/>
            <person name="Endo H."/>
            <person name="Kuwata A."/>
            <person name="Ogata H."/>
        </authorList>
    </citation>
    <scope>NUCLEOTIDE SEQUENCE [LARGE SCALE GENOMIC DNA]</scope>
    <source>
        <strain evidence="3">NIES 3699</strain>
    </source>
</reference>
<accession>A0A9W7C0C1</accession>
<evidence type="ECO:0000313" key="3">
    <source>
        <dbReference type="Proteomes" id="UP001165160"/>
    </source>
</evidence>
<keyword evidence="3" id="KW-1185">Reference proteome</keyword>
<dbReference type="AlphaFoldDB" id="A0A9W7C0C1"/>
<proteinExistence type="predicted"/>
<dbReference type="EMBL" id="BRXX01000191">
    <property type="protein sequence ID" value="GMH96894.1"/>
    <property type="molecule type" value="Genomic_DNA"/>
</dbReference>
<comment type="caution">
    <text evidence="2">The sequence shown here is derived from an EMBL/GenBank/DDBJ whole genome shotgun (WGS) entry which is preliminary data.</text>
</comment>
<feature type="region of interest" description="Disordered" evidence="1">
    <location>
        <begin position="71"/>
        <end position="135"/>
    </location>
</feature>
<protein>
    <submittedName>
        <fullName evidence="2">Uncharacterized protein</fullName>
    </submittedName>
</protein>
<gene>
    <name evidence="2" type="ORF">TrVE_jg7609</name>
</gene>
<sequence>MSSAIPPRLLEKSKSTITPLNEVPSLVQTFIESIDDPEVVEKLALIIDCIEDEVGGGAEGGGVDFAALIKQGNTNSGDSGDSGEGKRKAESSEEEENDNGDGEKKKAKKAKKEKKEKKEKKVKREKKEKKSKRDP</sequence>
<evidence type="ECO:0000256" key="1">
    <source>
        <dbReference type="SAM" id="MobiDB-lite"/>
    </source>
</evidence>